<accession>A0A6P1QTK5</accession>
<dbReference type="EMBL" id="CP029149">
    <property type="protein sequence ID" value="QHN65436.1"/>
    <property type="molecule type" value="Genomic_DNA"/>
</dbReference>
<proteinExistence type="predicted"/>
<evidence type="ECO:0000313" key="1">
    <source>
        <dbReference type="EMBL" id="QHN65436.1"/>
    </source>
</evidence>
<dbReference type="OrthoDB" id="1262716at2"/>
<evidence type="ECO:0000313" key="2">
    <source>
        <dbReference type="Proteomes" id="UP000464318"/>
    </source>
</evidence>
<gene>
    <name evidence="1" type="ORF">DBX24_05840</name>
</gene>
<dbReference type="RefSeq" id="WP_160224262.1">
    <property type="nucleotide sequence ID" value="NZ_CP029149.1"/>
</dbReference>
<dbReference type="Proteomes" id="UP000464318">
    <property type="component" value="Chromosome"/>
</dbReference>
<dbReference type="KEGG" id="bcad:DBX24_05840"/>
<reference evidence="1 2" key="1">
    <citation type="submission" date="2018-04" db="EMBL/GenBank/DDBJ databases">
        <title>Characteristic and Complete Genome Sequencing of A Novel Member of Infective Endocarditis Causative Bacteria: Bergeyella cardium QL-PH.</title>
        <authorList>
            <person name="Pan H."/>
            <person name="Sun E."/>
            <person name="Zhang Y."/>
        </authorList>
    </citation>
    <scope>NUCLEOTIDE SEQUENCE [LARGE SCALE GENOMIC DNA]</scope>
    <source>
        <strain evidence="1 2">HPQL</strain>
    </source>
</reference>
<keyword evidence="2" id="KW-1185">Reference proteome</keyword>
<name>A0A6P1QTK5_9FLAO</name>
<sequence length="141" mass="16799">MRIKHFIVLICLVFLYNCNTQKYSSDIIYFLPTSVSEIIERELQNPNYKNPYMVLYKESDDYIIYVCRGKHPIFVQYSNRSVFINNDLIPLYFASDEYFAYAQKGKDVLKNMKNGKELIKRIYIKENTFSIKFDLSGKIKN</sequence>
<dbReference type="AlphaFoldDB" id="A0A6P1QTK5"/>
<organism evidence="1 2">
    <name type="scientific">Bergeyella cardium</name>
    <dbReference type="NCBI Taxonomy" id="1585976"/>
    <lineage>
        <taxon>Bacteria</taxon>
        <taxon>Pseudomonadati</taxon>
        <taxon>Bacteroidota</taxon>
        <taxon>Flavobacteriia</taxon>
        <taxon>Flavobacteriales</taxon>
        <taxon>Weeksellaceae</taxon>
        <taxon>Bergeyella</taxon>
    </lineage>
</organism>
<protein>
    <submittedName>
        <fullName evidence="1">Uncharacterized protein</fullName>
    </submittedName>
</protein>